<evidence type="ECO:0000259" key="5">
    <source>
        <dbReference type="PROSITE" id="PS50160"/>
    </source>
</evidence>
<keyword evidence="7" id="KW-1185">Reference proteome</keyword>
<dbReference type="InterPro" id="IPR050191">
    <property type="entry name" value="ATP-dep_DNA_ligase"/>
</dbReference>
<dbReference type="Pfam" id="PF04679">
    <property type="entry name" value="DNA_ligase_A_C"/>
    <property type="match status" value="1"/>
</dbReference>
<organism evidence="6 7">
    <name type="scientific">Pendulispora albinea</name>
    <dbReference type="NCBI Taxonomy" id="2741071"/>
    <lineage>
        <taxon>Bacteria</taxon>
        <taxon>Pseudomonadati</taxon>
        <taxon>Myxococcota</taxon>
        <taxon>Myxococcia</taxon>
        <taxon>Myxococcales</taxon>
        <taxon>Sorangiineae</taxon>
        <taxon>Pendulisporaceae</taxon>
        <taxon>Pendulispora</taxon>
    </lineage>
</organism>
<accession>A0ABZ2LYK5</accession>
<dbReference type="RefSeq" id="WP_394825654.1">
    <property type="nucleotide sequence ID" value="NZ_CP089984.1"/>
</dbReference>
<reference evidence="6 7" key="1">
    <citation type="submission" date="2021-12" db="EMBL/GenBank/DDBJ databases">
        <title>Discovery of the Pendulisporaceae a myxobacterial family with distinct sporulation behavior and unique specialized metabolism.</title>
        <authorList>
            <person name="Garcia R."/>
            <person name="Popoff A."/>
            <person name="Bader C.D."/>
            <person name="Loehr J."/>
            <person name="Walesch S."/>
            <person name="Walt C."/>
            <person name="Boldt J."/>
            <person name="Bunk B."/>
            <person name="Haeckl F.J.F.P.J."/>
            <person name="Gunesch A.P."/>
            <person name="Birkelbach J."/>
            <person name="Nuebel U."/>
            <person name="Pietschmann T."/>
            <person name="Bach T."/>
            <person name="Mueller R."/>
        </authorList>
    </citation>
    <scope>NUCLEOTIDE SEQUENCE [LARGE SCALE GENOMIC DNA]</scope>
    <source>
        <strain evidence="6 7">MSr11954</strain>
    </source>
</reference>
<dbReference type="InterPro" id="IPR016059">
    <property type="entry name" value="DNA_ligase_ATP-dep_CS"/>
</dbReference>
<dbReference type="InterPro" id="IPR012340">
    <property type="entry name" value="NA-bd_OB-fold"/>
</dbReference>
<dbReference type="InterPro" id="IPR012310">
    <property type="entry name" value="DNA_ligase_ATP-dep_cent"/>
</dbReference>
<protein>
    <recommendedName>
        <fullName evidence="2">DNA ligase (ATP)</fullName>
        <ecNumber evidence="2">6.5.1.1</ecNumber>
    </recommendedName>
</protein>
<dbReference type="Gene3D" id="2.40.50.140">
    <property type="entry name" value="Nucleic acid-binding proteins"/>
    <property type="match status" value="1"/>
</dbReference>
<dbReference type="CDD" id="cd07906">
    <property type="entry name" value="Adenylation_DNA_ligase_LigD_LigC"/>
    <property type="match status" value="1"/>
</dbReference>
<evidence type="ECO:0000313" key="7">
    <source>
        <dbReference type="Proteomes" id="UP001370348"/>
    </source>
</evidence>
<dbReference type="NCBIfam" id="TIGR02779">
    <property type="entry name" value="NHEJ_ligase_lig"/>
    <property type="match status" value="1"/>
</dbReference>
<proteinExistence type="inferred from homology"/>
<dbReference type="EMBL" id="CP089984">
    <property type="protein sequence ID" value="WXB16024.1"/>
    <property type="molecule type" value="Genomic_DNA"/>
</dbReference>
<dbReference type="Gene3D" id="3.30.470.30">
    <property type="entry name" value="DNA ligase/mRNA capping enzyme"/>
    <property type="match status" value="1"/>
</dbReference>
<dbReference type="InterPro" id="IPR012309">
    <property type="entry name" value="DNA_ligase_ATP-dep_C"/>
</dbReference>
<evidence type="ECO:0000256" key="4">
    <source>
        <dbReference type="ARBA" id="ARBA00034003"/>
    </source>
</evidence>
<dbReference type="Proteomes" id="UP001370348">
    <property type="component" value="Chromosome"/>
</dbReference>
<sequence>MRAPPARKAKPAIGAVDALAHLIKHIPPEPQLATLVESVPSADRWRFELKWDGYRMLAYCDARHVVLLSRRGLDWSAEFPPVADALRKLRLRGTVLDGEVCAIDPKGIPSFNLLQNRRSDTPLVYVAFDLLLHREKDLRGEPLESRQEALDALIGHETSRTVFASTFTEGDPAKLLRMACRSGYEGIIAKQKQSRYIAGRSRTWLKVKCSKRQEFAVVGYLPMVGGRVVGALLLAIREGSRFVYAGRVGTGFSSAQRAELARRLDRDPVDGPEVDEVPRDVVGKAIWSKPRMVVEVSYLQRTSGELRHASFKGVRVDKSPEDCTWEVADEPSRT</sequence>
<evidence type="ECO:0000256" key="3">
    <source>
        <dbReference type="ARBA" id="ARBA00022598"/>
    </source>
</evidence>
<dbReference type="PROSITE" id="PS50160">
    <property type="entry name" value="DNA_LIGASE_A3"/>
    <property type="match status" value="1"/>
</dbReference>
<keyword evidence="3 6" id="KW-0436">Ligase</keyword>
<dbReference type="PROSITE" id="PS00333">
    <property type="entry name" value="DNA_LIGASE_A2"/>
    <property type="match status" value="1"/>
</dbReference>
<dbReference type="InterPro" id="IPR014146">
    <property type="entry name" value="LigD_ligase_dom"/>
</dbReference>
<evidence type="ECO:0000256" key="2">
    <source>
        <dbReference type="ARBA" id="ARBA00012727"/>
    </source>
</evidence>
<evidence type="ECO:0000256" key="1">
    <source>
        <dbReference type="ARBA" id="ARBA00007572"/>
    </source>
</evidence>
<feature type="domain" description="ATP-dependent DNA ligase family profile" evidence="5">
    <location>
        <begin position="116"/>
        <end position="230"/>
    </location>
</feature>
<dbReference type="SUPFAM" id="SSF56091">
    <property type="entry name" value="DNA ligase/mRNA capping enzyme, catalytic domain"/>
    <property type="match status" value="1"/>
</dbReference>
<comment type="similarity">
    <text evidence="1">Belongs to the ATP-dependent DNA ligase family.</text>
</comment>
<comment type="catalytic activity">
    <reaction evidence="4">
        <text>ATP + (deoxyribonucleotide)n-3'-hydroxyl + 5'-phospho-(deoxyribonucleotide)m = (deoxyribonucleotide)n+m + AMP + diphosphate.</text>
        <dbReference type="EC" id="6.5.1.1"/>
    </reaction>
</comment>
<dbReference type="GO" id="GO:0016874">
    <property type="term" value="F:ligase activity"/>
    <property type="evidence" value="ECO:0007669"/>
    <property type="project" value="UniProtKB-KW"/>
</dbReference>
<dbReference type="Pfam" id="PF01068">
    <property type="entry name" value="DNA_ligase_A_M"/>
    <property type="match status" value="1"/>
</dbReference>
<dbReference type="Gene3D" id="3.30.1490.70">
    <property type="match status" value="1"/>
</dbReference>
<evidence type="ECO:0000313" key="6">
    <source>
        <dbReference type="EMBL" id="WXB16024.1"/>
    </source>
</evidence>
<dbReference type="PANTHER" id="PTHR45674:SF4">
    <property type="entry name" value="DNA LIGASE 1"/>
    <property type="match status" value="1"/>
</dbReference>
<dbReference type="EC" id="6.5.1.1" evidence="2"/>
<gene>
    <name evidence="6" type="primary">ligD</name>
    <name evidence="6" type="ORF">LZC94_01850</name>
</gene>
<name>A0ABZ2LYK5_9BACT</name>
<dbReference type="CDD" id="cd07971">
    <property type="entry name" value="OBF_DNA_ligase_LigD"/>
    <property type="match status" value="1"/>
</dbReference>
<dbReference type="SUPFAM" id="SSF50249">
    <property type="entry name" value="Nucleic acid-binding proteins"/>
    <property type="match status" value="1"/>
</dbReference>
<dbReference type="PANTHER" id="PTHR45674">
    <property type="entry name" value="DNA LIGASE 1/3 FAMILY MEMBER"/>
    <property type="match status" value="1"/>
</dbReference>